<sequence length="582" mass="66526">MNLVTEIEDVIVSFEVFEAIYGIQDEDAFKAQVGKTVKNYHITPKLRKEVVDMVVLRSANKQLKRKIASKDPKVSRVAHILKELESVGSTAFLTNFKLIRAMQLSDKVVGKALNSKANGRMPGPKDRRAETLRGSTFLSEEGPGILRKKKIMVGTRMVEPIVVPDAYAETVIEIFHKGNCGTITRLTNILKSEVWFNRLAALVQERVKSCLNCTYMRNQPKIVTAQKEYDDKDPEYIGETLFADVITRNAHRSHDETTMKFWVVSDCISSYTRLYPVGNKENNAARATEILIESVADFNRGISGQVTIKIIMDGSSVNQSVKKRDIWKDLNVEIIITEKTGGSKNYLAPLDSRIAKLSPILQTEIWNKLEPKITALRVENKINSTKGGHGYSAFEIWNNRAQFSNVPLSVNIKDIRDYIKESRKLSRHARERNEIKGRIRAPYVLKPFEKNDKYGGALVSPIKLGDMVLIEGNFDKNRQHPWFQIVADDKFPTGIDWEQGTIFTQRMGIKRKSLYKWSFKAIKAIIDGRTNTPEMMQTQKVAMRKFREQVPELNMIEHLKPRSRVTDKTLWPYGRCIPIYEK</sequence>
<proteinExistence type="predicted"/>
<accession>E4Z1B8</accession>
<protein>
    <submittedName>
        <fullName evidence="1">Uncharacterized protein</fullName>
    </submittedName>
</protein>
<dbReference type="AlphaFoldDB" id="E4Z1B8"/>
<gene>
    <name evidence="1" type="ORF">GSOID_T00023573001</name>
</gene>
<evidence type="ECO:0000313" key="1">
    <source>
        <dbReference type="EMBL" id="CBY41496.1"/>
    </source>
</evidence>
<dbReference type="Gene3D" id="1.10.340.70">
    <property type="match status" value="1"/>
</dbReference>
<reference evidence="1" key="1">
    <citation type="journal article" date="2010" name="Science">
        <title>Plasticity of animal genome architecture unmasked by rapid evolution of a pelagic tunicate.</title>
        <authorList>
            <person name="Denoeud F."/>
            <person name="Henriet S."/>
            <person name="Mungpakdee S."/>
            <person name="Aury J.M."/>
            <person name="Da Silva C."/>
            <person name="Brinkmann H."/>
            <person name="Mikhaleva J."/>
            <person name="Olsen L.C."/>
            <person name="Jubin C."/>
            <person name="Canestro C."/>
            <person name="Bouquet J.M."/>
            <person name="Danks G."/>
            <person name="Poulain J."/>
            <person name="Campsteijn C."/>
            <person name="Adamski M."/>
            <person name="Cross I."/>
            <person name="Yadetie F."/>
            <person name="Muffato M."/>
            <person name="Louis A."/>
            <person name="Butcher S."/>
            <person name="Tsagkogeorga G."/>
            <person name="Konrad A."/>
            <person name="Singh S."/>
            <person name="Jensen M.F."/>
            <person name="Cong E.H."/>
            <person name="Eikeseth-Otteraa H."/>
            <person name="Noel B."/>
            <person name="Anthouard V."/>
            <person name="Porcel B.M."/>
            <person name="Kachouri-Lafond R."/>
            <person name="Nishino A."/>
            <person name="Ugolini M."/>
            <person name="Chourrout P."/>
            <person name="Nishida H."/>
            <person name="Aasland R."/>
            <person name="Huzurbazar S."/>
            <person name="Westhof E."/>
            <person name="Delsuc F."/>
            <person name="Lehrach H."/>
            <person name="Reinhardt R."/>
            <person name="Weissenbach J."/>
            <person name="Roy S.W."/>
            <person name="Artiguenave F."/>
            <person name="Postlethwait J.H."/>
            <person name="Manak J.R."/>
            <person name="Thompson E.M."/>
            <person name="Jaillon O."/>
            <person name="Du Pasquier L."/>
            <person name="Boudinot P."/>
            <person name="Liberles D.A."/>
            <person name="Volff J.N."/>
            <person name="Philippe H."/>
            <person name="Lenhard B."/>
            <person name="Roest Crollius H."/>
            <person name="Wincker P."/>
            <person name="Chourrout D."/>
        </authorList>
    </citation>
    <scope>NUCLEOTIDE SEQUENCE [LARGE SCALE GENOMIC DNA]</scope>
</reference>
<dbReference type="Proteomes" id="UP000011014">
    <property type="component" value="Unassembled WGS sequence"/>
</dbReference>
<organism evidence="1">
    <name type="scientific">Oikopleura dioica</name>
    <name type="common">Tunicate</name>
    <dbReference type="NCBI Taxonomy" id="34765"/>
    <lineage>
        <taxon>Eukaryota</taxon>
        <taxon>Metazoa</taxon>
        <taxon>Chordata</taxon>
        <taxon>Tunicata</taxon>
        <taxon>Appendicularia</taxon>
        <taxon>Copelata</taxon>
        <taxon>Oikopleuridae</taxon>
        <taxon>Oikopleura</taxon>
    </lineage>
</organism>
<name>E4Z1B8_OIKDI</name>
<dbReference type="EMBL" id="FN656469">
    <property type="protein sequence ID" value="CBY41496.1"/>
    <property type="molecule type" value="Genomic_DNA"/>
</dbReference>